<organism evidence="1">
    <name type="scientific">candidate division WOR-3 bacterium</name>
    <dbReference type="NCBI Taxonomy" id="2052148"/>
    <lineage>
        <taxon>Bacteria</taxon>
        <taxon>Bacteria division WOR-3</taxon>
    </lineage>
</organism>
<evidence type="ECO:0000313" key="1">
    <source>
        <dbReference type="EMBL" id="HHF53241.1"/>
    </source>
</evidence>
<dbReference type="EMBL" id="DRTX01000136">
    <property type="protein sequence ID" value="HHF53241.1"/>
    <property type="molecule type" value="Genomic_DNA"/>
</dbReference>
<reference evidence="1" key="1">
    <citation type="journal article" date="2020" name="mSystems">
        <title>Genome- and Community-Level Interaction Insights into Carbon Utilization and Element Cycling Functions of Hydrothermarchaeota in Hydrothermal Sediment.</title>
        <authorList>
            <person name="Zhou Z."/>
            <person name="Liu Y."/>
            <person name="Xu W."/>
            <person name="Pan J."/>
            <person name="Luo Z.H."/>
            <person name="Li M."/>
        </authorList>
    </citation>
    <scope>NUCLEOTIDE SEQUENCE [LARGE SCALE GENOMIC DNA]</scope>
    <source>
        <strain evidence="1">HyVt-96</strain>
    </source>
</reference>
<sequence length="116" mass="13263">MLVLLLFLITHEIDLGYNIKYHVADLSEREIVEMEVKKIEAEANAALHKKGKATIGDAEIELREKWTYPFGPVELKLLSYVSKGDEIEARVRLEIVKGARLKTNLKGNTIVLRFKK</sequence>
<comment type="caution">
    <text evidence="1">The sequence shown here is derived from an EMBL/GenBank/DDBJ whole genome shotgun (WGS) entry which is preliminary data.</text>
</comment>
<gene>
    <name evidence="1" type="ORF">ENL43_02615</name>
</gene>
<proteinExistence type="predicted"/>
<protein>
    <submittedName>
        <fullName evidence="1">Uncharacterized protein</fullName>
    </submittedName>
</protein>
<dbReference type="Proteomes" id="UP000886050">
    <property type="component" value="Unassembled WGS sequence"/>
</dbReference>
<name>A0A7V5HQ51_UNCW3</name>
<dbReference type="AlphaFoldDB" id="A0A7V5HQ51"/>
<accession>A0A7V5HQ51</accession>